<dbReference type="EMBL" id="CM011675">
    <property type="protein sequence ID" value="TMS22412.1"/>
    <property type="molecule type" value="Genomic_DNA"/>
</dbReference>
<name>A0ACD3RSS9_LARCR</name>
<organism evidence="1 2">
    <name type="scientific">Larimichthys crocea</name>
    <name type="common">Large yellow croaker</name>
    <name type="synonym">Pseudosciaena crocea</name>
    <dbReference type="NCBI Taxonomy" id="215358"/>
    <lineage>
        <taxon>Eukaryota</taxon>
        <taxon>Metazoa</taxon>
        <taxon>Chordata</taxon>
        <taxon>Craniata</taxon>
        <taxon>Vertebrata</taxon>
        <taxon>Euteleostomi</taxon>
        <taxon>Actinopterygii</taxon>
        <taxon>Neopterygii</taxon>
        <taxon>Teleostei</taxon>
        <taxon>Neoteleostei</taxon>
        <taxon>Acanthomorphata</taxon>
        <taxon>Eupercaria</taxon>
        <taxon>Sciaenidae</taxon>
        <taxon>Larimichthys</taxon>
    </lineage>
</organism>
<protein>
    <submittedName>
        <fullName evidence="1">Uncharacterized protein</fullName>
    </submittedName>
</protein>
<gene>
    <name evidence="1" type="ORF">E3U43_012677</name>
</gene>
<sequence length="107" mass="12082">MDGRVSCDASKQTAPMFLICTIPQTACSTHPFPTQHNVQKQFTTQHSHLKPQHYNNTISSNVRGHRVSSRHDLLTSELSLWASAELVHLSVKNIVSNISYPHLHRPM</sequence>
<dbReference type="Proteomes" id="UP000793456">
    <property type="component" value="Chromosome II"/>
</dbReference>
<accession>A0ACD3RSS9</accession>
<reference evidence="1" key="1">
    <citation type="submission" date="2018-11" db="EMBL/GenBank/DDBJ databases">
        <title>The sequence and de novo assembly of Larimichthys crocea genome using PacBio and Hi-C technologies.</title>
        <authorList>
            <person name="Xu P."/>
            <person name="Chen B."/>
            <person name="Zhou Z."/>
            <person name="Ke Q."/>
            <person name="Wu Y."/>
            <person name="Bai H."/>
            <person name="Pu F."/>
        </authorList>
    </citation>
    <scope>NUCLEOTIDE SEQUENCE</scope>
    <source>
        <tissue evidence="1">Muscle</tissue>
    </source>
</reference>
<proteinExistence type="predicted"/>
<evidence type="ECO:0000313" key="2">
    <source>
        <dbReference type="Proteomes" id="UP000793456"/>
    </source>
</evidence>
<evidence type="ECO:0000313" key="1">
    <source>
        <dbReference type="EMBL" id="TMS22412.1"/>
    </source>
</evidence>
<comment type="caution">
    <text evidence="1">The sequence shown here is derived from an EMBL/GenBank/DDBJ whole genome shotgun (WGS) entry which is preliminary data.</text>
</comment>
<keyword evidence="2" id="KW-1185">Reference proteome</keyword>